<proteinExistence type="predicted"/>
<dbReference type="EMBL" id="VYQF01000002">
    <property type="protein sequence ID" value="KAA9039432.1"/>
    <property type="molecule type" value="Genomic_DNA"/>
</dbReference>
<evidence type="ECO:0000313" key="1">
    <source>
        <dbReference type="EMBL" id="KAA9039432.1"/>
    </source>
</evidence>
<dbReference type="AlphaFoldDB" id="A0A5J5IJG8"/>
<dbReference type="Proteomes" id="UP000326903">
    <property type="component" value="Unassembled WGS sequence"/>
</dbReference>
<sequence>MANKLKVTAHYNFSRSLIDKKLTPWHIGFEKQTGNLAGKNNPSKVASNAQRKVSIYIAFIYEIIQALEKFNILGNFMLLFRDLFNGYSLGY</sequence>
<protein>
    <submittedName>
        <fullName evidence="1">Uncharacterized protein</fullName>
    </submittedName>
</protein>
<reference evidence="1 2" key="1">
    <citation type="submission" date="2019-09" db="EMBL/GenBank/DDBJ databases">
        <title>Draft genome sequence of Ginsengibacter sp. BR5-29.</title>
        <authorList>
            <person name="Im W.-T."/>
        </authorList>
    </citation>
    <scope>NUCLEOTIDE SEQUENCE [LARGE SCALE GENOMIC DNA]</scope>
    <source>
        <strain evidence="1 2">BR5-29</strain>
    </source>
</reference>
<name>A0A5J5IJG8_9BACT</name>
<accession>A0A5J5IJG8</accession>
<evidence type="ECO:0000313" key="2">
    <source>
        <dbReference type="Proteomes" id="UP000326903"/>
    </source>
</evidence>
<keyword evidence="2" id="KW-1185">Reference proteome</keyword>
<dbReference type="RefSeq" id="WP_150414843.1">
    <property type="nucleotide sequence ID" value="NZ_VYQF01000002.1"/>
</dbReference>
<comment type="caution">
    <text evidence="1">The sequence shown here is derived from an EMBL/GenBank/DDBJ whole genome shotgun (WGS) entry which is preliminary data.</text>
</comment>
<organism evidence="1 2">
    <name type="scientific">Ginsengibacter hankyongi</name>
    <dbReference type="NCBI Taxonomy" id="2607284"/>
    <lineage>
        <taxon>Bacteria</taxon>
        <taxon>Pseudomonadati</taxon>
        <taxon>Bacteroidota</taxon>
        <taxon>Chitinophagia</taxon>
        <taxon>Chitinophagales</taxon>
        <taxon>Chitinophagaceae</taxon>
        <taxon>Ginsengibacter</taxon>
    </lineage>
</organism>
<gene>
    <name evidence="1" type="ORF">FW778_11460</name>
</gene>